<dbReference type="AlphaFoldDB" id="A0A2R5GED5"/>
<name>A0A2R5GED5_9STRA</name>
<proteinExistence type="predicted"/>
<dbReference type="InParanoid" id="A0A2R5GED5"/>
<evidence type="ECO:0000256" key="1">
    <source>
        <dbReference type="SAM" id="MobiDB-lite"/>
    </source>
</evidence>
<keyword evidence="3" id="KW-1185">Reference proteome</keyword>
<dbReference type="InterPro" id="IPR011993">
    <property type="entry name" value="PH-like_dom_sf"/>
</dbReference>
<feature type="region of interest" description="Disordered" evidence="1">
    <location>
        <begin position="72"/>
        <end position="109"/>
    </location>
</feature>
<comment type="caution">
    <text evidence="2">The sequence shown here is derived from an EMBL/GenBank/DDBJ whole genome shotgun (WGS) entry which is preliminary data.</text>
</comment>
<accession>A0A2R5GED5</accession>
<evidence type="ECO:0008006" key="4">
    <source>
        <dbReference type="Google" id="ProtNLM"/>
    </source>
</evidence>
<feature type="compositionally biased region" description="Polar residues" evidence="1">
    <location>
        <begin position="84"/>
        <end position="109"/>
    </location>
</feature>
<evidence type="ECO:0000313" key="2">
    <source>
        <dbReference type="EMBL" id="GBG28689.1"/>
    </source>
</evidence>
<dbReference type="Gene3D" id="2.30.29.30">
    <property type="entry name" value="Pleckstrin-homology domain (PH domain)/Phosphotyrosine-binding domain (PTB)"/>
    <property type="match status" value="1"/>
</dbReference>
<dbReference type="EMBL" id="BEYU01000046">
    <property type="protein sequence ID" value="GBG28689.1"/>
    <property type="molecule type" value="Genomic_DNA"/>
</dbReference>
<feature type="compositionally biased region" description="Pro residues" evidence="1">
    <location>
        <begin position="137"/>
        <end position="151"/>
    </location>
</feature>
<protein>
    <recommendedName>
        <fullName evidence="4">PH domain-containing protein</fullName>
    </recommendedName>
</protein>
<dbReference type="Proteomes" id="UP000241890">
    <property type="component" value="Unassembled WGS sequence"/>
</dbReference>
<sequence>MDEAPRADGRFRRRVQSWEAWDLDRFPWEHDVGEMEDVREYELRPLFAAATLRARIADIQAEAAAAAATSAGVHEARQDGDSLPKTNRSKLANQSSTRSIQAEPSATSSDTEALDVCHWYARLEDGVHGLWASLEQPPSPQSSLPPLPPTIAPGGRKRNRKRLPRVIDVREPWQNLARLRAILHICVVRRRGGSGGRGVGGNMSVIRTDLARVLGELIFTLQRSHRARLHVLRVLATSAQSNRGLVRKVAQCLVQSVLHPLAISETVLLEWLAHVLIAVSSSEVGKASAWYVLEAVAAREDCGLGGPVGPEACKRESLELSPTDWVLHAPPTIRRVAQLVAASAADTDISPERFLVEAWLVPRLVALGRDDDAAAVSREGLPAGVLRALLKTKVPSPDQCERGELCGLATLRGDELAALAHVAILVAQSNLELGEIMQAGKAAQLTSPIERLTMCADALRGMDFSCVNAEEWYAIPLQDFRAHRLARCDADKVAWVCLRISALQNLTMRVEETLAREALLRDGSAALRTRCMEMASIVDELASCRGECTMIWEFIDQIRSSAAYLSRLRADMSSEGAISEDPLTTVLSPVKPLAGPRPGALANDEAAEIDQDGLADDASTGFQDAQDADEIDEEEEYIADKAIMSLKEPCSMLEIVYHGKTSLPPRACVYELSEDEAHVCISSEVDFELQESFALTMVDRVEMGLSEVSSRSGGLGSAEASLGCCFFMELQNGIILQLVAPSETQALAWTFGIQQLASDSAAQTLSPQRYRALVHEFARRRQQLD</sequence>
<gene>
    <name evidence="2" type="ORF">FCC1311_049102</name>
</gene>
<reference evidence="2 3" key="1">
    <citation type="submission" date="2017-12" db="EMBL/GenBank/DDBJ databases">
        <title>Sequencing, de novo assembly and annotation of complete genome of a new Thraustochytrid species, strain FCC1311.</title>
        <authorList>
            <person name="Sedici K."/>
            <person name="Godart F."/>
            <person name="Aiese Cigliano R."/>
            <person name="Sanseverino W."/>
            <person name="Barakat M."/>
            <person name="Ortet P."/>
            <person name="Marechal E."/>
            <person name="Cagnac O."/>
            <person name="Amato A."/>
        </authorList>
    </citation>
    <scope>NUCLEOTIDE SEQUENCE [LARGE SCALE GENOMIC DNA]</scope>
</reference>
<organism evidence="2 3">
    <name type="scientific">Hondaea fermentalgiana</name>
    <dbReference type="NCBI Taxonomy" id="2315210"/>
    <lineage>
        <taxon>Eukaryota</taxon>
        <taxon>Sar</taxon>
        <taxon>Stramenopiles</taxon>
        <taxon>Bigyra</taxon>
        <taxon>Labyrinthulomycetes</taxon>
        <taxon>Thraustochytrida</taxon>
        <taxon>Thraustochytriidae</taxon>
        <taxon>Hondaea</taxon>
    </lineage>
</organism>
<feature type="region of interest" description="Disordered" evidence="1">
    <location>
        <begin position="134"/>
        <end position="158"/>
    </location>
</feature>
<evidence type="ECO:0000313" key="3">
    <source>
        <dbReference type="Proteomes" id="UP000241890"/>
    </source>
</evidence>